<evidence type="ECO:0000313" key="9">
    <source>
        <dbReference type="Proteomes" id="UP001589733"/>
    </source>
</evidence>
<comment type="subcellular location">
    <subcellularLocation>
        <location evidence="1">Cell membrane</location>
        <topology evidence="1">Multi-pass membrane protein</topology>
    </subcellularLocation>
</comment>
<protein>
    <submittedName>
        <fullName evidence="8">APC family permease</fullName>
    </submittedName>
</protein>
<dbReference type="PANTHER" id="PTHR45826">
    <property type="entry name" value="POLYAMINE TRANSPORTER PUT1"/>
    <property type="match status" value="1"/>
</dbReference>
<reference evidence="8 9" key="1">
    <citation type="submission" date="2024-09" db="EMBL/GenBank/DDBJ databases">
        <authorList>
            <person name="Sun Q."/>
            <person name="Mori K."/>
        </authorList>
    </citation>
    <scope>NUCLEOTIDE SEQUENCE [LARGE SCALE GENOMIC DNA]</scope>
    <source>
        <strain evidence="8 9">JCM 13503</strain>
    </source>
</reference>
<dbReference type="PANTHER" id="PTHR45826:SF2">
    <property type="entry name" value="AMINO ACID TRANSPORTER"/>
    <property type="match status" value="1"/>
</dbReference>
<evidence type="ECO:0000256" key="3">
    <source>
        <dbReference type="ARBA" id="ARBA00022475"/>
    </source>
</evidence>
<dbReference type="InterPro" id="IPR002293">
    <property type="entry name" value="AA/rel_permease1"/>
</dbReference>
<feature type="transmembrane region" description="Helical" evidence="7">
    <location>
        <begin position="141"/>
        <end position="160"/>
    </location>
</feature>
<comment type="caution">
    <text evidence="8">The sequence shown here is derived from an EMBL/GenBank/DDBJ whole genome shotgun (WGS) entry which is preliminary data.</text>
</comment>
<feature type="transmembrane region" description="Helical" evidence="7">
    <location>
        <begin position="21"/>
        <end position="41"/>
    </location>
</feature>
<feature type="transmembrane region" description="Helical" evidence="7">
    <location>
        <begin position="172"/>
        <end position="190"/>
    </location>
</feature>
<feature type="transmembrane region" description="Helical" evidence="7">
    <location>
        <begin position="342"/>
        <end position="361"/>
    </location>
</feature>
<evidence type="ECO:0000256" key="2">
    <source>
        <dbReference type="ARBA" id="ARBA00022448"/>
    </source>
</evidence>
<feature type="transmembrane region" description="Helical" evidence="7">
    <location>
        <begin position="53"/>
        <end position="76"/>
    </location>
</feature>
<evidence type="ECO:0000256" key="7">
    <source>
        <dbReference type="SAM" id="Phobius"/>
    </source>
</evidence>
<evidence type="ECO:0000256" key="5">
    <source>
        <dbReference type="ARBA" id="ARBA00022989"/>
    </source>
</evidence>
<name>A0ABV6B490_9DEIO</name>
<dbReference type="RefSeq" id="WP_380011610.1">
    <property type="nucleotide sequence ID" value="NZ_JBHLYR010000045.1"/>
</dbReference>
<evidence type="ECO:0000313" key="8">
    <source>
        <dbReference type="EMBL" id="MFB9993218.1"/>
    </source>
</evidence>
<dbReference type="Pfam" id="PF13520">
    <property type="entry name" value="AA_permease_2"/>
    <property type="match status" value="1"/>
</dbReference>
<feature type="transmembrane region" description="Helical" evidence="7">
    <location>
        <begin position="367"/>
        <end position="389"/>
    </location>
</feature>
<organism evidence="8 9">
    <name type="scientific">Deinococcus oregonensis</name>
    <dbReference type="NCBI Taxonomy" id="1805970"/>
    <lineage>
        <taxon>Bacteria</taxon>
        <taxon>Thermotogati</taxon>
        <taxon>Deinococcota</taxon>
        <taxon>Deinococci</taxon>
        <taxon>Deinococcales</taxon>
        <taxon>Deinococcaceae</taxon>
        <taxon>Deinococcus</taxon>
    </lineage>
</organism>
<feature type="transmembrane region" description="Helical" evidence="7">
    <location>
        <begin position="292"/>
        <end position="315"/>
    </location>
</feature>
<evidence type="ECO:0000256" key="1">
    <source>
        <dbReference type="ARBA" id="ARBA00004651"/>
    </source>
</evidence>
<sequence length="477" mass="50815">MTVKPTTAGSSLVTAPGRPKLGLWGVIMVIYFTVAGGAFGIEGLVAGSAPGMAIALILITPFIWSIPTALMVTELATAMPVEGGYYVWVKRALGRFWGFTQGWISWLYGLVIAASFAALFADYTSSFLRLAFGSTIIDDSASVRWIVAAGLIAGFALLNIRGAKAVGDSSKVFAVMVFAPFITMFVLAGIRWATNPVPFWLPVTPPDTGIIGAFGLGLFIVMYNFLGWDSVSTILGEIEKPLKVIPKAMVIAVPLIILAYLLPVLAGLTSGVDYTKWGDTAFFPELATAIGGRWLGIWVAVGGMFCAAGLFNAMVLSNSRLPFVLASDGYLPQALVAQHPRFGTPVISIIVCSVIYALLAFGPFQTLAVTTVLLYGVSLLLQFTSLIVLRFRIPNMVRPFRIPGGLPGVIAISLLPALIIVLAVVTTARDEGASFLWLAAAFLVSAPLAFLITNALFKRGQPDRLTHEMSAADRAEL</sequence>
<dbReference type="Gene3D" id="1.20.1740.10">
    <property type="entry name" value="Amino acid/polyamine transporter I"/>
    <property type="match status" value="1"/>
</dbReference>
<dbReference type="EMBL" id="JBHLYR010000045">
    <property type="protein sequence ID" value="MFB9993218.1"/>
    <property type="molecule type" value="Genomic_DNA"/>
</dbReference>
<keyword evidence="9" id="KW-1185">Reference proteome</keyword>
<dbReference type="PIRSF" id="PIRSF006060">
    <property type="entry name" value="AA_transporter"/>
    <property type="match status" value="1"/>
</dbReference>
<gene>
    <name evidence="8" type="ORF">ACFFLM_14695</name>
</gene>
<feature type="transmembrane region" description="Helical" evidence="7">
    <location>
        <begin position="249"/>
        <end position="272"/>
    </location>
</feature>
<feature type="transmembrane region" description="Helical" evidence="7">
    <location>
        <begin position="409"/>
        <end position="428"/>
    </location>
</feature>
<evidence type="ECO:0000256" key="6">
    <source>
        <dbReference type="ARBA" id="ARBA00023136"/>
    </source>
</evidence>
<evidence type="ECO:0000256" key="4">
    <source>
        <dbReference type="ARBA" id="ARBA00022692"/>
    </source>
</evidence>
<dbReference type="Proteomes" id="UP001589733">
    <property type="component" value="Unassembled WGS sequence"/>
</dbReference>
<keyword evidence="5 7" id="KW-1133">Transmembrane helix</keyword>
<feature type="transmembrane region" description="Helical" evidence="7">
    <location>
        <begin position="96"/>
        <end position="121"/>
    </location>
</feature>
<accession>A0ABV6B490</accession>
<keyword evidence="4 7" id="KW-0812">Transmembrane</keyword>
<dbReference type="InterPro" id="IPR044566">
    <property type="entry name" value="RMV1-like"/>
</dbReference>
<feature type="transmembrane region" description="Helical" evidence="7">
    <location>
        <begin position="434"/>
        <end position="457"/>
    </location>
</feature>
<proteinExistence type="predicted"/>
<feature type="transmembrane region" description="Helical" evidence="7">
    <location>
        <begin position="210"/>
        <end position="228"/>
    </location>
</feature>
<keyword evidence="6 7" id="KW-0472">Membrane</keyword>
<keyword evidence="3" id="KW-1003">Cell membrane</keyword>
<keyword evidence="2" id="KW-0813">Transport</keyword>